<evidence type="ECO:0000256" key="4">
    <source>
        <dbReference type="ARBA" id="ARBA00022605"/>
    </source>
</evidence>
<proteinExistence type="inferred from homology"/>
<reference evidence="9" key="1">
    <citation type="submission" date="2019-08" db="EMBL/GenBank/DDBJ databases">
        <authorList>
            <person name="Kucharzyk K."/>
            <person name="Murdoch R.W."/>
            <person name="Higgins S."/>
            <person name="Loffler F."/>
        </authorList>
    </citation>
    <scope>NUCLEOTIDE SEQUENCE</scope>
</reference>
<dbReference type="InterPro" id="IPR016195">
    <property type="entry name" value="Pol/histidinol_Pase-like"/>
</dbReference>
<dbReference type="Gene3D" id="3.20.20.140">
    <property type="entry name" value="Metal-dependent hydrolases"/>
    <property type="match status" value="1"/>
</dbReference>
<accession>A0A644YMZ6</accession>
<dbReference type="PANTHER" id="PTHR21039:SF0">
    <property type="entry name" value="HISTIDINOL-PHOSPHATASE"/>
    <property type="match status" value="1"/>
</dbReference>
<dbReference type="UniPathway" id="UPA00031">
    <property type="reaction ID" value="UER00013"/>
</dbReference>
<dbReference type="Pfam" id="PF02811">
    <property type="entry name" value="PHP"/>
    <property type="match status" value="1"/>
</dbReference>
<evidence type="ECO:0000259" key="8">
    <source>
        <dbReference type="Pfam" id="PF02811"/>
    </source>
</evidence>
<organism evidence="9">
    <name type="scientific">bioreactor metagenome</name>
    <dbReference type="NCBI Taxonomy" id="1076179"/>
    <lineage>
        <taxon>unclassified sequences</taxon>
        <taxon>metagenomes</taxon>
        <taxon>ecological metagenomes</taxon>
    </lineage>
</organism>
<dbReference type="GO" id="GO:0000105">
    <property type="term" value="P:L-histidine biosynthetic process"/>
    <property type="evidence" value="ECO:0007669"/>
    <property type="project" value="UniProtKB-UniPathway"/>
</dbReference>
<evidence type="ECO:0000313" key="9">
    <source>
        <dbReference type="EMBL" id="MPM29955.1"/>
    </source>
</evidence>
<dbReference type="AlphaFoldDB" id="A0A644YMZ6"/>
<dbReference type="EC" id="3.1.3.15" evidence="3"/>
<dbReference type="EMBL" id="VSSQ01005652">
    <property type="protein sequence ID" value="MPM29955.1"/>
    <property type="molecule type" value="Genomic_DNA"/>
</dbReference>
<dbReference type="GO" id="GO:0005737">
    <property type="term" value="C:cytoplasm"/>
    <property type="evidence" value="ECO:0007669"/>
    <property type="project" value="TreeGrafter"/>
</dbReference>
<dbReference type="InterPro" id="IPR010140">
    <property type="entry name" value="Histidinol_P_phosphatase_HisJ"/>
</dbReference>
<comment type="caution">
    <text evidence="9">The sequence shown here is derived from an EMBL/GenBank/DDBJ whole genome shotgun (WGS) entry which is preliminary data.</text>
</comment>
<keyword evidence="4" id="KW-0028">Amino-acid biosynthesis</keyword>
<dbReference type="SUPFAM" id="SSF89550">
    <property type="entry name" value="PHP domain-like"/>
    <property type="match status" value="1"/>
</dbReference>
<evidence type="ECO:0000256" key="3">
    <source>
        <dbReference type="ARBA" id="ARBA00013085"/>
    </source>
</evidence>
<evidence type="ECO:0000256" key="6">
    <source>
        <dbReference type="ARBA" id="ARBA00023102"/>
    </source>
</evidence>
<comment type="pathway">
    <text evidence="1">Amino-acid biosynthesis; L-histidine biosynthesis; L-histidine from 5-phospho-alpha-D-ribose 1-diphosphate: step 8/9.</text>
</comment>
<feature type="domain" description="PHP" evidence="8">
    <location>
        <begin position="4"/>
        <end position="188"/>
    </location>
</feature>
<evidence type="ECO:0000256" key="1">
    <source>
        <dbReference type="ARBA" id="ARBA00004970"/>
    </source>
</evidence>
<gene>
    <name evidence="9" type="primary">hisK_13</name>
    <name evidence="9" type="ORF">SDC9_76497</name>
</gene>
<evidence type="ECO:0000256" key="7">
    <source>
        <dbReference type="ARBA" id="ARBA00049158"/>
    </source>
</evidence>
<dbReference type="GO" id="GO:0004401">
    <property type="term" value="F:histidinol-phosphatase activity"/>
    <property type="evidence" value="ECO:0007669"/>
    <property type="project" value="UniProtKB-EC"/>
</dbReference>
<comment type="catalytic activity">
    <reaction evidence="7">
        <text>L-histidinol phosphate + H2O = L-histidinol + phosphate</text>
        <dbReference type="Rhea" id="RHEA:14465"/>
        <dbReference type="ChEBI" id="CHEBI:15377"/>
        <dbReference type="ChEBI" id="CHEBI:43474"/>
        <dbReference type="ChEBI" id="CHEBI:57699"/>
        <dbReference type="ChEBI" id="CHEBI:57980"/>
        <dbReference type="EC" id="3.1.3.15"/>
    </reaction>
</comment>
<protein>
    <recommendedName>
        <fullName evidence="3">histidinol-phosphatase</fullName>
        <ecNumber evidence="3">3.1.3.15</ecNumber>
    </recommendedName>
</protein>
<keyword evidence="6" id="KW-0368">Histidine biosynthesis</keyword>
<keyword evidence="5 9" id="KW-0378">Hydrolase</keyword>
<name>A0A644YMZ6_9ZZZZ</name>
<comment type="similarity">
    <text evidence="2">Belongs to the PHP hydrolase family. HisK subfamily.</text>
</comment>
<dbReference type="InterPro" id="IPR004013">
    <property type="entry name" value="PHP_dom"/>
</dbReference>
<dbReference type="PANTHER" id="PTHR21039">
    <property type="entry name" value="HISTIDINOL PHOSPHATASE-RELATED"/>
    <property type="match status" value="1"/>
</dbReference>
<sequence length="258" mass="30413">MLFDSHMHCDYSTDSSMNISEAIRAARKANVGMIVTEHWDYDYPTNPYAFLFDVDDYFKQFNVYRSESVLLDIEVGMQKHTVSKDEALIKAHPFDCVICSMHCVNGRDLYEPNSYKEMTKAEALKEFLEDSIANVRLYNDFDIFGHIDYISRYMPYEDQELYYEEFPSLWDELFKLLIDGGKVLEINTRRLDSLKAIETLEVLYQRYHELGGRYISLGSDAHYKEHVGRRMTVAKKMADNARLVPVYFQNRKMKIMEE</sequence>
<evidence type="ECO:0000256" key="5">
    <source>
        <dbReference type="ARBA" id="ARBA00022801"/>
    </source>
</evidence>
<evidence type="ECO:0000256" key="2">
    <source>
        <dbReference type="ARBA" id="ARBA00009152"/>
    </source>
</evidence>